<sequence>MVEGFLLHLWLDMKQTRLNTSDRCRQCPPITNSRGLNTACRQAKVGCRQVEAICRQMKAICRQLLVELLYLGYGSMIPVDRWVLSVDSCGLNF</sequence>
<comment type="caution">
    <text evidence="1">The sequence shown here is derived from an EMBL/GenBank/DDBJ whole genome shotgun (WGS) entry which is preliminary data.</text>
</comment>
<organism evidence="1 2">
    <name type="scientific">Colocasia esculenta</name>
    <name type="common">Wild taro</name>
    <name type="synonym">Arum esculentum</name>
    <dbReference type="NCBI Taxonomy" id="4460"/>
    <lineage>
        <taxon>Eukaryota</taxon>
        <taxon>Viridiplantae</taxon>
        <taxon>Streptophyta</taxon>
        <taxon>Embryophyta</taxon>
        <taxon>Tracheophyta</taxon>
        <taxon>Spermatophyta</taxon>
        <taxon>Magnoliopsida</taxon>
        <taxon>Liliopsida</taxon>
        <taxon>Araceae</taxon>
        <taxon>Aroideae</taxon>
        <taxon>Colocasieae</taxon>
        <taxon>Colocasia</taxon>
    </lineage>
</organism>
<dbReference type="EMBL" id="NMUH01000044">
    <property type="protein sequence ID" value="MQL69689.1"/>
    <property type="molecule type" value="Genomic_DNA"/>
</dbReference>
<reference evidence="1" key="1">
    <citation type="submission" date="2017-07" db="EMBL/GenBank/DDBJ databases">
        <title>Taro Niue Genome Assembly and Annotation.</title>
        <authorList>
            <person name="Atibalentja N."/>
            <person name="Keating K."/>
            <person name="Fields C.J."/>
        </authorList>
    </citation>
    <scope>NUCLEOTIDE SEQUENCE</scope>
    <source>
        <strain evidence="1">Niue_2</strain>
        <tissue evidence="1">Leaf</tissue>
    </source>
</reference>
<protein>
    <submittedName>
        <fullName evidence="1">Uncharacterized protein</fullName>
    </submittedName>
</protein>
<proteinExistence type="predicted"/>
<name>A0A843TMB6_COLES</name>
<dbReference type="Proteomes" id="UP000652761">
    <property type="component" value="Unassembled WGS sequence"/>
</dbReference>
<dbReference type="AlphaFoldDB" id="A0A843TMB6"/>
<evidence type="ECO:0000313" key="1">
    <source>
        <dbReference type="EMBL" id="MQL69689.1"/>
    </source>
</evidence>
<evidence type="ECO:0000313" key="2">
    <source>
        <dbReference type="Proteomes" id="UP000652761"/>
    </source>
</evidence>
<accession>A0A843TMB6</accession>
<keyword evidence="2" id="KW-1185">Reference proteome</keyword>
<gene>
    <name evidence="1" type="ORF">Taro_001977</name>
</gene>